<name>A0A915CT32_9BILA</name>
<organism evidence="2 3">
    <name type="scientific">Ditylenchus dipsaci</name>
    <dbReference type="NCBI Taxonomy" id="166011"/>
    <lineage>
        <taxon>Eukaryota</taxon>
        <taxon>Metazoa</taxon>
        <taxon>Ecdysozoa</taxon>
        <taxon>Nematoda</taxon>
        <taxon>Chromadorea</taxon>
        <taxon>Rhabditida</taxon>
        <taxon>Tylenchina</taxon>
        <taxon>Tylenchomorpha</taxon>
        <taxon>Sphaerularioidea</taxon>
        <taxon>Anguinidae</taxon>
        <taxon>Anguininae</taxon>
        <taxon>Ditylenchus</taxon>
    </lineage>
</organism>
<evidence type="ECO:0000313" key="3">
    <source>
        <dbReference type="WBParaSite" id="jg12344"/>
    </source>
</evidence>
<accession>A0A915CT32</accession>
<evidence type="ECO:0000256" key="1">
    <source>
        <dbReference type="SAM" id="SignalP"/>
    </source>
</evidence>
<dbReference type="AlphaFoldDB" id="A0A915CT32"/>
<keyword evidence="2" id="KW-1185">Reference proteome</keyword>
<evidence type="ECO:0000313" key="2">
    <source>
        <dbReference type="Proteomes" id="UP000887574"/>
    </source>
</evidence>
<reference evidence="3" key="1">
    <citation type="submission" date="2022-11" db="UniProtKB">
        <authorList>
            <consortium name="WormBaseParasite"/>
        </authorList>
    </citation>
    <scope>IDENTIFICATION</scope>
</reference>
<proteinExistence type="predicted"/>
<feature type="chain" id="PRO_5036742135" evidence="1">
    <location>
        <begin position="21"/>
        <end position="77"/>
    </location>
</feature>
<dbReference type="WBParaSite" id="jg12344">
    <property type="protein sequence ID" value="jg12344"/>
    <property type="gene ID" value="jg12344"/>
</dbReference>
<sequence length="77" mass="8678">MHRCCLPVAIVFSRQAFALSSLLYTQHLPKHCSNKKPVPFDFCDDGNILWTFIPDGKNVAIKKIDRQGEPVAQMSTC</sequence>
<feature type="signal peptide" evidence="1">
    <location>
        <begin position="1"/>
        <end position="20"/>
    </location>
</feature>
<dbReference type="Proteomes" id="UP000887574">
    <property type="component" value="Unplaced"/>
</dbReference>
<keyword evidence="1" id="KW-0732">Signal</keyword>
<protein>
    <submittedName>
        <fullName evidence="3">Uncharacterized protein</fullName>
    </submittedName>
</protein>